<dbReference type="AlphaFoldDB" id="A0A438D632"/>
<sequence length="104" mass="11725">METDDAMVWLPTKDGAFSVKSFYSSLVDRRVEIFPHVRWDIVCLHKKKGGLGVKSLSILNKALLSKCSWHYATKKEALWKRVINGMYGGEEEGDVLGRLGRGLV</sequence>
<evidence type="ECO:0000313" key="2">
    <source>
        <dbReference type="Proteomes" id="UP000288805"/>
    </source>
</evidence>
<accession>A0A438D632</accession>
<comment type="caution">
    <text evidence="1">The sequence shown here is derived from an EMBL/GenBank/DDBJ whole genome shotgun (WGS) entry which is preliminary data.</text>
</comment>
<dbReference type="EMBL" id="QGNW01001780">
    <property type="protein sequence ID" value="RVW30886.1"/>
    <property type="molecule type" value="Genomic_DNA"/>
</dbReference>
<reference evidence="1 2" key="1">
    <citation type="journal article" date="2018" name="PLoS Genet.">
        <title>Population sequencing reveals clonal diversity and ancestral inbreeding in the grapevine cultivar Chardonnay.</title>
        <authorList>
            <person name="Roach M.J."/>
            <person name="Johnson D.L."/>
            <person name="Bohlmann J."/>
            <person name="van Vuuren H.J."/>
            <person name="Jones S.J."/>
            <person name="Pretorius I.S."/>
            <person name="Schmidt S.A."/>
            <person name="Borneman A.R."/>
        </authorList>
    </citation>
    <scope>NUCLEOTIDE SEQUENCE [LARGE SCALE GENOMIC DNA]</scope>
    <source>
        <strain evidence="2">cv. Chardonnay</strain>
        <tissue evidence="1">Leaf</tissue>
    </source>
</reference>
<evidence type="ECO:0000313" key="1">
    <source>
        <dbReference type="EMBL" id="RVW30886.1"/>
    </source>
</evidence>
<name>A0A438D632_VITVI</name>
<proteinExistence type="predicted"/>
<protein>
    <submittedName>
        <fullName evidence="1">Uncharacterized protein</fullName>
    </submittedName>
</protein>
<organism evidence="1 2">
    <name type="scientific">Vitis vinifera</name>
    <name type="common">Grape</name>
    <dbReference type="NCBI Taxonomy" id="29760"/>
    <lineage>
        <taxon>Eukaryota</taxon>
        <taxon>Viridiplantae</taxon>
        <taxon>Streptophyta</taxon>
        <taxon>Embryophyta</taxon>
        <taxon>Tracheophyta</taxon>
        <taxon>Spermatophyta</taxon>
        <taxon>Magnoliopsida</taxon>
        <taxon>eudicotyledons</taxon>
        <taxon>Gunneridae</taxon>
        <taxon>Pentapetalae</taxon>
        <taxon>rosids</taxon>
        <taxon>Vitales</taxon>
        <taxon>Vitaceae</taxon>
        <taxon>Viteae</taxon>
        <taxon>Vitis</taxon>
    </lineage>
</organism>
<gene>
    <name evidence="1" type="ORF">CK203_102788</name>
</gene>
<dbReference type="Proteomes" id="UP000288805">
    <property type="component" value="Unassembled WGS sequence"/>
</dbReference>